<keyword evidence="4" id="KW-1185">Reference proteome</keyword>
<dbReference type="EMBL" id="CP014224">
    <property type="protein sequence ID" value="ANW96013.1"/>
    <property type="molecule type" value="Genomic_DNA"/>
</dbReference>
<sequence length="126" mass="13970">MIQVKPLQKVNPLDIEAERKYYVHAVATGTVDLERLAFLIANQSTVREADCYAVTLSLVHNMIDALEQGKIVKLDKLGSFQIGVNSMGVSTEKELSANAVKKAHVNFRPDAGLRKMLKNLKFKVTS</sequence>
<feature type="domain" description="HU" evidence="2">
    <location>
        <begin position="10"/>
        <end position="123"/>
    </location>
</feature>
<dbReference type="NCBIfam" id="TIGR01201">
    <property type="entry name" value="HU_rel"/>
    <property type="match status" value="1"/>
</dbReference>
<dbReference type="InterPro" id="IPR010992">
    <property type="entry name" value="IHF-like_DNA-bd_dom_sf"/>
</dbReference>
<accession>A0A1B1Y5H4</accession>
<keyword evidence="1 3" id="KW-0238">DNA-binding</keyword>
<gene>
    <name evidence="3" type="ORF">AXE80_06835</name>
</gene>
<proteinExistence type="predicted"/>
<dbReference type="AlphaFoldDB" id="A0A1B1Y5H4"/>
<evidence type="ECO:0000313" key="4">
    <source>
        <dbReference type="Proteomes" id="UP000092967"/>
    </source>
</evidence>
<reference evidence="3 4" key="1">
    <citation type="submission" date="2016-02" db="EMBL/GenBank/DDBJ databases">
        <authorList>
            <person name="Wen L."/>
            <person name="He K."/>
            <person name="Yang H."/>
        </authorList>
    </citation>
    <scope>NUCLEOTIDE SEQUENCE [LARGE SCALE GENOMIC DNA]</scope>
    <source>
        <strain evidence="3 4">CZ1127</strain>
    </source>
</reference>
<dbReference type="InterPro" id="IPR041607">
    <property type="entry name" value="HU-HIG"/>
</dbReference>
<dbReference type="SUPFAM" id="SSF47729">
    <property type="entry name" value="IHF-like DNA-binding proteins"/>
    <property type="match status" value="1"/>
</dbReference>
<dbReference type="GO" id="GO:0003677">
    <property type="term" value="F:DNA binding"/>
    <property type="evidence" value="ECO:0007669"/>
    <property type="project" value="UniProtKB-KW"/>
</dbReference>
<dbReference type="RefSeq" id="WP_068825701.1">
    <property type="nucleotide sequence ID" value="NZ_CP014224.1"/>
</dbReference>
<organism evidence="3 4">
    <name type="scientific">Wenyingzhuangia fucanilytica</name>
    <dbReference type="NCBI Taxonomy" id="1790137"/>
    <lineage>
        <taxon>Bacteria</taxon>
        <taxon>Pseudomonadati</taxon>
        <taxon>Bacteroidota</taxon>
        <taxon>Flavobacteriia</taxon>
        <taxon>Flavobacteriales</taxon>
        <taxon>Flavobacteriaceae</taxon>
        <taxon>Wenyingzhuangia</taxon>
    </lineage>
</organism>
<name>A0A1B1Y5H4_9FLAO</name>
<evidence type="ECO:0000313" key="3">
    <source>
        <dbReference type="EMBL" id="ANW96013.1"/>
    </source>
</evidence>
<dbReference type="Pfam" id="PF18291">
    <property type="entry name" value="HU-HIG"/>
    <property type="match status" value="1"/>
</dbReference>
<evidence type="ECO:0000259" key="2">
    <source>
        <dbReference type="Pfam" id="PF18291"/>
    </source>
</evidence>
<dbReference type="KEGG" id="wfu:AXE80_06835"/>
<dbReference type="InterPro" id="IPR005902">
    <property type="entry name" value="HU_DNA-bd_put"/>
</dbReference>
<protein>
    <submittedName>
        <fullName evidence="3">DNA-binding protein</fullName>
    </submittedName>
</protein>
<evidence type="ECO:0000256" key="1">
    <source>
        <dbReference type="ARBA" id="ARBA00023125"/>
    </source>
</evidence>
<dbReference type="OrthoDB" id="9809801at2"/>
<dbReference type="STRING" id="1790137.AXE80_06835"/>
<dbReference type="Proteomes" id="UP000092967">
    <property type="component" value="Chromosome"/>
</dbReference>